<dbReference type="EMBL" id="CAFBOM010000183">
    <property type="protein sequence ID" value="CAB4992844.1"/>
    <property type="molecule type" value="Genomic_DNA"/>
</dbReference>
<gene>
    <name evidence="1" type="ORF">UFOPK3957_01100</name>
</gene>
<name>A0A6J7NS82_9ZZZZ</name>
<sequence length="70" mass="7882">MVRYRLVVLRVGRSRMVRYRPVGPMMESDRMAPKVGGCLMAPKVGGCRMALSCQVPARRNVPWLQQALPP</sequence>
<reference evidence="1" key="1">
    <citation type="submission" date="2020-05" db="EMBL/GenBank/DDBJ databases">
        <authorList>
            <person name="Chiriac C."/>
            <person name="Salcher M."/>
            <person name="Ghai R."/>
            <person name="Kavagutti S V."/>
        </authorList>
    </citation>
    <scope>NUCLEOTIDE SEQUENCE</scope>
</reference>
<organism evidence="1">
    <name type="scientific">freshwater metagenome</name>
    <dbReference type="NCBI Taxonomy" id="449393"/>
    <lineage>
        <taxon>unclassified sequences</taxon>
        <taxon>metagenomes</taxon>
        <taxon>ecological metagenomes</taxon>
    </lineage>
</organism>
<dbReference type="AlphaFoldDB" id="A0A6J7NS82"/>
<evidence type="ECO:0000313" key="1">
    <source>
        <dbReference type="EMBL" id="CAB4992844.1"/>
    </source>
</evidence>
<accession>A0A6J7NS82</accession>
<protein>
    <submittedName>
        <fullName evidence="1">Unannotated protein</fullName>
    </submittedName>
</protein>
<proteinExistence type="predicted"/>